<proteinExistence type="predicted"/>
<dbReference type="Gene3D" id="3.40.50.620">
    <property type="entry name" value="HUPs"/>
    <property type="match status" value="1"/>
</dbReference>
<evidence type="ECO:0000313" key="3">
    <source>
        <dbReference type="Proteomes" id="UP000568050"/>
    </source>
</evidence>
<comment type="caution">
    <text evidence="2">The sequence shown here is derived from an EMBL/GenBank/DDBJ whole genome shotgun (WGS) entry which is preliminary data.</text>
</comment>
<dbReference type="InterPro" id="IPR014729">
    <property type="entry name" value="Rossmann-like_a/b/a_fold"/>
</dbReference>
<organism evidence="2 3">
    <name type="scientific">Helcobacillus massiliensis</name>
    <dbReference type="NCBI Taxonomy" id="521392"/>
    <lineage>
        <taxon>Bacteria</taxon>
        <taxon>Bacillati</taxon>
        <taxon>Actinomycetota</taxon>
        <taxon>Actinomycetes</taxon>
        <taxon>Micrococcales</taxon>
        <taxon>Dermabacteraceae</taxon>
        <taxon>Helcobacillus</taxon>
    </lineage>
</organism>
<evidence type="ECO:0000259" key="1">
    <source>
        <dbReference type="Pfam" id="PF00582"/>
    </source>
</evidence>
<dbReference type="RefSeq" id="WP_183376823.1">
    <property type="nucleotide sequence ID" value="NZ_CBCSFZ010000036.1"/>
</dbReference>
<protein>
    <recommendedName>
        <fullName evidence="1">UspA domain-containing protein</fullName>
    </recommendedName>
</protein>
<keyword evidence="3" id="KW-1185">Reference proteome</keyword>
<evidence type="ECO:0000313" key="2">
    <source>
        <dbReference type="EMBL" id="MBB3023551.1"/>
    </source>
</evidence>
<dbReference type="EMBL" id="JACHWP010000007">
    <property type="protein sequence ID" value="MBB3023551.1"/>
    <property type="molecule type" value="Genomic_DNA"/>
</dbReference>
<dbReference type="SUPFAM" id="SSF52402">
    <property type="entry name" value="Adenine nucleotide alpha hydrolases-like"/>
    <property type="match status" value="1"/>
</dbReference>
<gene>
    <name evidence="2" type="ORF">FHX50_001848</name>
</gene>
<dbReference type="AlphaFoldDB" id="A0A839R009"/>
<accession>A0A839R009</accession>
<reference evidence="2 3" key="1">
    <citation type="submission" date="2020-08" db="EMBL/GenBank/DDBJ databases">
        <title>Sequencing the genomes of 1000 actinobacteria strains.</title>
        <authorList>
            <person name="Klenk H.-P."/>
        </authorList>
    </citation>
    <scope>NUCLEOTIDE SEQUENCE [LARGE SCALE GENOMIC DNA]</scope>
    <source>
        <strain evidence="2 3">DSM 23040</strain>
    </source>
</reference>
<name>A0A839R009_9MICO</name>
<dbReference type="Proteomes" id="UP000568050">
    <property type="component" value="Unassembled WGS sequence"/>
</dbReference>
<sequence>MSVSSSIARLDLREFDIRTASDYSADGAVVVGVSNRSGSPVAVAWAWDLAQRLNVPLVAVRAYRRPGAASSAFMGTRSLLKRTPQRIAEETNAALIKHVVESIGDEAGHKVVYRVVEGDRRQVLVDSSRNAALLVIDSPPQRRVSADPSFRQSLLLSAKCPVVSMPPRVAGY</sequence>
<dbReference type="InterPro" id="IPR006016">
    <property type="entry name" value="UspA"/>
</dbReference>
<feature type="domain" description="UspA" evidence="1">
    <location>
        <begin position="29"/>
        <end position="163"/>
    </location>
</feature>
<dbReference type="Pfam" id="PF00582">
    <property type="entry name" value="Usp"/>
    <property type="match status" value="1"/>
</dbReference>